<protein>
    <submittedName>
        <fullName evidence="1">Uncharacterized protein</fullName>
    </submittedName>
</protein>
<organism evidence="1 2">
    <name type="scientific">Vibrio campbellii</name>
    <dbReference type="NCBI Taxonomy" id="680"/>
    <lineage>
        <taxon>Bacteria</taxon>
        <taxon>Pseudomonadati</taxon>
        <taxon>Pseudomonadota</taxon>
        <taxon>Gammaproteobacteria</taxon>
        <taxon>Vibrionales</taxon>
        <taxon>Vibrionaceae</taxon>
        <taxon>Vibrio</taxon>
    </lineage>
</organism>
<evidence type="ECO:0000313" key="1">
    <source>
        <dbReference type="EMBL" id="UTZ27590.1"/>
    </source>
</evidence>
<dbReference type="RefSeq" id="WP_255935081.1">
    <property type="nucleotide sequence ID" value="NZ_CP050467.1"/>
</dbReference>
<evidence type="ECO:0000313" key="2">
    <source>
        <dbReference type="Proteomes" id="UP001058687"/>
    </source>
</evidence>
<sequence>MQNTPLLDSETSIARYDGIISTISRFSGKAPINELTRRFEKILNVNPWITSTLISKIDDKIQCQYKEDITDVSPWFTIYNISDLLNHNDTIDKLLEVIAKGEKRELLDELYLLPTDQCINTDAKLVKFSVVVDEENNEFIIIFSMNHIIADGASYYKLLNSISFDEDIPCLNFERKQDFTRLGFEKNHIMGSKKRKLHFFNKNINLDLIGEIKTRENSISPDDWISHHDIIASMFFDAVKSDVSIYPVNARPHVGYLNQLDIGNYIKPIVFKAGNSIGPKGIRRALNKFKQNPEDNESCKNIAVHNSLGPKESFIENSDSKAVLTSWVQSYKQLYLGDDCSYRFHIPLKPSYLHGESVGEIDHLAILFCFNSTTWKLVGMTSKPEWLDEHPLFAKI</sequence>
<dbReference type="AlphaFoldDB" id="A0AAE9MZ84"/>
<reference evidence="1" key="1">
    <citation type="submission" date="2020-03" db="EMBL/GenBank/DDBJ databases">
        <title>Five strains of Vibrio campbellii isolated from Mariana Trench.</title>
        <authorList>
            <person name="Liang J."/>
            <person name="Zhang X.-H."/>
        </authorList>
    </citation>
    <scope>NUCLEOTIDE SEQUENCE</scope>
    <source>
        <strain evidence="1">LJC014</strain>
    </source>
</reference>
<accession>A0AAE9MZ84</accession>
<name>A0AAE9MZ84_9VIBR</name>
<proteinExistence type="predicted"/>
<dbReference type="Proteomes" id="UP001058687">
    <property type="component" value="Chromosome 1"/>
</dbReference>
<gene>
    <name evidence="1" type="ORF">HB761_13020</name>
</gene>
<dbReference type="EMBL" id="CP050467">
    <property type="protein sequence ID" value="UTZ27590.1"/>
    <property type="molecule type" value="Genomic_DNA"/>
</dbReference>